<dbReference type="SUPFAM" id="SSF49265">
    <property type="entry name" value="Fibronectin type III"/>
    <property type="match status" value="1"/>
</dbReference>
<evidence type="ECO:0008006" key="11">
    <source>
        <dbReference type="Google" id="ProtNLM"/>
    </source>
</evidence>
<feature type="region of interest" description="Disordered" evidence="6">
    <location>
        <begin position="531"/>
        <end position="552"/>
    </location>
</feature>
<dbReference type="PANTHER" id="PTHR45713:SF6">
    <property type="entry name" value="F5_8 TYPE C DOMAIN-CONTAINING PROTEIN"/>
    <property type="match status" value="1"/>
</dbReference>
<evidence type="ECO:0000256" key="1">
    <source>
        <dbReference type="ARBA" id="ARBA00022729"/>
    </source>
</evidence>
<gene>
    <name evidence="9" type="ORF">BC351_37640</name>
</gene>
<feature type="compositionally biased region" description="Low complexity" evidence="6">
    <location>
        <begin position="535"/>
        <end position="551"/>
    </location>
</feature>
<feature type="domain" description="Fibronectin type-III" evidence="8">
    <location>
        <begin position="463"/>
        <end position="549"/>
    </location>
</feature>
<dbReference type="STRING" id="1469647.BC351_37640"/>
<evidence type="ECO:0000256" key="3">
    <source>
        <dbReference type="ARBA" id="ARBA00023277"/>
    </source>
</evidence>
<dbReference type="InterPro" id="IPR036116">
    <property type="entry name" value="FN3_sf"/>
</dbReference>
<protein>
    <recommendedName>
        <fullName evidence="11">Fibronectin type-III domain-containing protein</fullName>
    </recommendedName>
</protein>
<accession>A0A1V4HB28</accession>
<dbReference type="PANTHER" id="PTHR45713">
    <property type="entry name" value="FTP DOMAIN-CONTAINING PROTEIN"/>
    <property type="match status" value="1"/>
</dbReference>
<sequence length="681" mass="73049">MLPNQGSLIPISAAWQPIPQPMRNVKEGFIMPITTAKSLFTYPKKHLMVFLLVFTCAGLLPGFKAHAAGPMVADSFTGPVTQNEINSFKSYIQGVEPVVWPNTGSMQGEYAQGTSGENIKAMGLMYEITGDTAILDRMIYFCDVLLSQRNDILPAPYGHRTVWTNTIAPVWPGNNTGTASADSANGDPVGHLAYCANLILQHPAIWNTSVAIGDDYSHGATYKQRAMTFMNEADYVVNQFIFPSLLDLSNGNKYYFSTQSPYMSGGVFPWNQQMMISYGLQNLAAAHAVLGDNPTLVSQYDGIVQTNLNWFFSNNTAKQTYTDSKGNTAYNWGYNPTLLGGEDSNHASLDVAGFYRAFLSGRYGITSSMMMPFANMYADVMMRGPNDFAGRVDGTDGTGHGAPTTYARTGNIFLAALRPDMFGDLANANMPNKTTTSLATFARFMWAKNQLNTAGGDTQAPTTPTNLTAAAVSGNQINLSWTASTDNVGVTGYNVYRGGVFVGSSTTTSYSDTGLTASTTYSYTVKAKDGAGNQSAASSTATATTTSPTSPGNLALGKTYNASTTWNTSYSADKAFDGSTTTRWSAANGSLNNQWISVDLGTAAAVDQVIVKETTYQRVTGYKLQASSDGITYSDIAGTAGTTLGASKTINFTEMTTRFLRLYVSTASAVPTINEIEVYNQ</sequence>
<dbReference type="Proteomes" id="UP000190626">
    <property type="component" value="Unassembled WGS sequence"/>
</dbReference>
<dbReference type="GO" id="GO:0016798">
    <property type="term" value="F:hydrolase activity, acting on glycosyl bonds"/>
    <property type="evidence" value="ECO:0007669"/>
    <property type="project" value="UniProtKB-KW"/>
</dbReference>
<dbReference type="FunFam" id="2.60.40.10:FF:001114">
    <property type="entry name" value="Chitinase A1"/>
    <property type="match status" value="1"/>
</dbReference>
<keyword evidence="3" id="KW-0119">Carbohydrate metabolism</keyword>
<keyword evidence="2" id="KW-0378">Hydrolase</keyword>
<keyword evidence="1" id="KW-0732">Signal</keyword>
<name>A0A1V4HB28_9BACL</name>
<dbReference type="AlphaFoldDB" id="A0A1V4HB28"/>
<feature type="domain" description="F5/8 type C" evidence="7">
    <location>
        <begin position="542"/>
        <end position="681"/>
    </location>
</feature>
<dbReference type="Pfam" id="PF00041">
    <property type="entry name" value="fn3"/>
    <property type="match status" value="1"/>
</dbReference>
<dbReference type="SUPFAM" id="SSF49785">
    <property type="entry name" value="Galactose-binding domain-like"/>
    <property type="match status" value="1"/>
</dbReference>
<evidence type="ECO:0000256" key="4">
    <source>
        <dbReference type="ARBA" id="ARBA00023295"/>
    </source>
</evidence>
<evidence type="ECO:0000259" key="7">
    <source>
        <dbReference type="PROSITE" id="PS50022"/>
    </source>
</evidence>
<dbReference type="InterPro" id="IPR008979">
    <property type="entry name" value="Galactose-bd-like_sf"/>
</dbReference>
<evidence type="ECO:0000259" key="8">
    <source>
        <dbReference type="PROSITE" id="PS50853"/>
    </source>
</evidence>
<evidence type="ECO:0000313" key="9">
    <source>
        <dbReference type="EMBL" id="OPH49040.1"/>
    </source>
</evidence>
<proteinExistence type="predicted"/>
<dbReference type="InterPro" id="IPR000421">
    <property type="entry name" value="FA58C"/>
</dbReference>
<keyword evidence="10" id="KW-1185">Reference proteome</keyword>
<dbReference type="GO" id="GO:0000272">
    <property type="term" value="P:polysaccharide catabolic process"/>
    <property type="evidence" value="ECO:0007669"/>
    <property type="project" value="UniProtKB-KW"/>
</dbReference>
<dbReference type="Pfam" id="PF00754">
    <property type="entry name" value="F5_F8_type_C"/>
    <property type="match status" value="1"/>
</dbReference>
<keyword evidence="5" id="KW-0624">Polysaccharide degradation</keyword>
<dbReference type="PROSITE" id="PS50022">
    <property type="entry name" value="FA58C_3"/>
    <property type="match status" value="1"/>
</dbReference>
<dbReference type="Gene3D" id="2.60.120.260">
    <property type="entry name" value="Galactose-binding domain-like"/>
    <property type="match status" value="1"/>
</dbReference>
<evidence type="ECO:0000256" key="6">
    <source>
        <dbReference type="SAM" id="MobiDB-lite"/>
    </source>
</evidence>
<evidence type="ECO:0000313" key="10">
    <source>
        <dbReference type="Proteomes" id="UP000190626"/>
    </source>
</evidence>
<evidence type="ECO:0000256" key="5">
    <source>
        <dbReference type="ARBA" id="ARBA00023326"/>
    </source>
</evidence>
<dbReference type="SMART" id="SM00060">
    <property type="entry name" value="FN3"/>
    <property type="match status" value="1"/>
</dbReference>
<dbReference type="InterPro" id="IPR013783">
    <property type="entry name" value="Ig-like_fold"/>
</dbReference>
<organism evidence="9 10">
    <name type="scientific">Paenibacillus ferrarius</name>
    <dbReference type="NCBI Taxonomy" id="1469647"/>
    <lineage>
        <taxon>Bacteria</taxon>
        <taxon>Bacillati</taxon>
        <taxon>Bacillota</taxon>
        <taxon>Bacilli</taxon>
        <taxon>Bacillales</taxon>
        <taxon>Paenibacillaceae</taxon>
        <taxon>Paenibacillus</taxon>
    </lineage>
</organism>
<dbReference type="InterPro" id="IPR003961">
    <property type="entry name" value="FN3_dom"/>
</dbReference>
<dbReference type="CDD" id="cd00063">
    <property type="entry name" value="FN3"/>
    <property type="match status" value="1"/>
</dbReference>
<evidence type="ECO:0000256" key="2">
    <source>
        <dbReference type="ARBA" id="ARBA00022801"/>
    </source>
</evidence>
<dbReference type="InterPro" id="IPR051941">
    <property type="entry name" value="BG_Antigen-Binding_Lectin"/>
</dbReference>
<keyword evidence="4" id="KW-0326">Glycosidase</keyword>
<dbReference type="EMBL" id="MBTG01000041">
    <property type="protein sequence ID" value="OPH49040.1"/>
    <property type="molecule type" value="Genomic_DNA"/>
</dbReference>
<dbReference type="PROSITE" id="PS50853">
    <property type="entry name" value="FN3"/>
    <property type="match status" value="1"/>
</dbReference>
<comment type="caution">
    <text evidence="9">The sequence shown here is derived from an EMBL/GenBank/DDBJ whole genome shotgun (WGS) entry which is preliminary data.</text>
</comment>
<reference evidence="10" key="1">
    <citation type="submission" date="2016-07" db="EMBL/GenBank/DDBJ databases">
        <authorList>
            <person name="Florea S."/>
            <person name="Webb J.S."/>
            <person name="Jaromczyk J."/>
            <person name="Schardl C.L."/>
        </authorList>
    </citation>
    <scope>NUCLEOTIDE SEQUENCE [LARGE SCALE GENOMIC DNA]</scope>
    <source>
        <strain evidence="10">CY1</strain>
    </source>
</reference>
<dbReference type="RefSeq" id="WP_079418572.1">
    <property type="nucleotide sequence ID" value="NZ_MBTG01000041.1"/>
</dbReference>
<dbReference type="Gene3D" id="2.60.40.10">
    <property type="entry name" value="Immunoglobulins"/>
    <property type="match status" value="1"/>
</dbReference>